<organism evidence="1">
    <name type="scientific">Tanacetum cinerariifolium</name>
    <name type="common">Dalmatian daisy</name>
    <name type="synonym">Chrysanthemum cinerariifolium</name>
    <dbReference type="NCBI Taxonomy" id="118510"/>
    <lineage>
        <taxon>Eukaryota</taxon>
        <taxon>Viridiplantae</taxon>
        <taxon>Streptophyta</taxon>
        <taxon>Embryophyta</taxon>
        <taxon>Tracheophyta</taxon>
        <taxon>Spermatophyta</taxon>
        <taxon>Magnoliopsida</taxon>
        <taxon>eudicotyledons</taxon>
        <taxon>Gunneridae</taxon>
        <taxon>Pentapetalae</taxon>
        <taxon>asterids</taxon>
        <taxon>campanulids</taxon>
        <taxon>Asterales</taxon>
        <taxon>Asteraceae</taxon>
        <taxon>Asteroideae</taxon>
        <taxon>Anthemideae</taxon>
        <taxon>Anthemidinae</taxon>
        <taxon>Tanacetum</taxon>
    </lineage>
</organism>
<accession>A0A699TIN9</accession>
<reference evidence="1" key="1">
    <citation type="journal article" date="2019" name="Sci. Rep.">
        <title>Draft genome of Tanacetum cinerariifolium, the natural source of mosquito coil.</title>
        <authorList>
            <person name="Yamashiro T."/>
            <person name="Shiraishi A."/>
            <person name="Satake H."/>
            <person name="Nakayama K."/>
        </authorList>
    </citation>
    <scope>NUCLEOTIDE SEQUENCE</scope>
</reference>
<evidence type="ECO:0000313" key="1">
    <source>
        <dbReference type="EMBL" id="GFD08114.1"/>
    </source>
</evidence>
<name>A0A699TIN9_TANCI</name>
<gene>
    <name evidence="1" type="ORF">Tci_880083</name>
</gene>
<protein>
    <submittedName>
        <fullName evidence="1">Uncharacterized protein</fullName>
    </submittedName>
</protein>
<comment type="caution">
    <text evidence="1">The sequence shown here is derived from an EMBL/GenBank/DDBJ whole genome shotgun (WGS) entry which is preliminary data.</text>
</comment>
<proteinExistence type="predicted"/>
<dbReference type="EMBL" id="BKCJ011236036">
    <property type="protein sequence ID" value="GFD08114.1"/>
    <property type="molecule type" value="Genomic_DNA"/>
</dbReference>
<dbReference type="AlphaFoldDB" id="A0A699TIN9"/>
<feature type="non-terminal residue" evidence="1">
    <location>
        <position position="1"/>
    </location>
</feature>
<sequence>HTISTQSFEEELSSEEDLDEWLNAEMEKHMSKQEEKNEEDALIAIIKSIREECRAVQKISK</sequence>